<evidence type="ECO:0000256" key="3">
    <source>
        <dbReference type="ARBA" id="ARBA00022448"/>
    </source>
</evidence>
<evidence type="ECO:0000256" key="9">
    <source>
        <dbReference type="RuleBase" id="RU363100"/>
    </source>
</evidence>
<proteinExistence type="inferred from homology"/>
<gene>
    <name evidence="10" type="ORF">R1flu_013016</name>
</gene>
<evidence type="ECO:0000256" key="4">
    <source>
        <dbReference type="ARBA" id="ARBA00022692"/>
    </source>
</evidence>
<evidence type="ECO:0000256" key="1">
    <source>
        <dbReference type="ARBA" id="ARBA00004448"/>
    </source>
</evidence>
<evidence type="ECO:0000313" key="10">
    <source>
        <dbReference type="EMBL" id="KAL2645429.1"/>
    </source>
</evidence>
<keyword evidence="4" id="KW-0812">Transmembrane</keyword>
<organism evidence="10 11">
    <name type="scientific">Riccia fluitans</name>
    <dbReference type="NCBI Taxonomy" id="41844"/>
    <lineage>
        <taxon>Eukaryota</taxon>
        <taxon>Viridiplantae</taxon>
        <taxon>Streptophyta</taxon>
        <taxon>Embryophyta</taxon>
        <taxon>Marchantiophyta</taxon>
        <taxon>Marchantiopsida</taxon>
        <taxon>Marchantiidae</taxon>
        <taxon>Marchantiales</taxon>
        <taxon>Ricciaceae</taxon>
        <taxon>Riccia</taxon>
    </lineage>
</organism>
<protein>
    <recommendedName>
        <fullName evidence="9">Mitochondrial pyruvate carrier</fullName>
    </recommendedName>
</protein>
<dbReference type="Pfam" id="PF03650">
    <property type="entry name" value="MPC"/>
    <property type="match status" value="1"/>
</dbReference>
<dbReference type="Proteomes" id="UP001605036">
    <property type="component" value="Unassembled WGS sequence"/>
</dbReference>
<comment type="similarity">
    <text evidence="2 9">Belongs to the mitochondrial pyruvate carrier (MPC) (TC 2.A.105) family.</text>
</comment>
<keyword evidence="6" id="KW-1133">Transmembrane helix</keyword>
<keyword evidence="7 9" id="KW-0496">Mitochondrion</keyword>
<sequence length="109" mass="12527">MASKLAQLWNHPAGPRTIFFWAPAMKWGVSFANIRDFQRPPELISYNQQAALATSSMIWCRYSLVIKPKNYNLLAVNMLLATTALYQLQRKVRHEGTYEGVPKIKSDKK</sequence>
<dbReference type="PANTHER" id="PTHR14154">
    <property type="entry name" value="UPF0041 BRAIN PROTEIN 44-RELATED"/>
    <property type="match status" value="1"/>
</dbReference>
<evidence type="ECO:0000256" key="7">
    <source>
        <dbReference type="ARBA" id="ARBA00023128"/>
    </source>
</evidence>
<evidence type="ECO:0000256" key="8">
    <source>
        <dbReference type="ARBA" id="ARBA00023136"/>
    </source>
</evidence>
<dbReference type="GO" id="GO:0005743">
    <property type="term" value="C:mitochondrial inner membrane"/>
    <property type="evidence" value="ECO:0007669"/>
    <property type="project" value="UniProtKB-SubCell"/>
</dbReference>
<name>A0ABD1ZDH6_9MARC</name>
<keyword evidence="11" id="KW-1185">Reference proteome</keyword>
<keyword evidence="3 9" id="KW-0813">Transport</keyword>
<reference evidence="10 11" key="1">
    <citation type="submission" date="2024-09" db="EMBL/GenBank/DDBJ databases">
        <title>Chromosome-scale assembly of Riccia fluitans.</title>
        <authorList>
            <person name="Paukszto L."/>
            <person name="Sawicki J."/>
            <person name="Karawczyk K."/>
            <person name="Piernik-Szablinska J."/>
            <person name="Szczecinska M."/>
            <person name="Mazdziarz M."/>
        </authorList>
    </citation>
    <scope>NUCLEOTIDE SEQUENCE [LARGE SCALE GENOMIC DNA]</scope>
    <source>
        <strain evidence="10">Rf_01</strain>
        <tissue evidence="10">Aerial parts of the thallus</tissue>
    </source>
</reference>
<dbReference type="InterPro" id="IPR005336">
    <property type="entry name" value="MPC"/>
</dbReference>
<keyword evidence="5 9" id="KW-0999">Mitochondrion inner membrane</keyword>
<keyword evidence="8" id="KW-0472">Membrane</keyword>
<evidence type="ECO:0000256" key="5">
    <source>
        <dbReference type="ARBA" id="ARBA00022792"/>
    </source>
</evidence>
<evidence type="ECO:0000256" key="6">
    <source>
        <dbReference type="ARBA" id="ARBA00022989"/>
    </source>
</evidence>
<comment type="function">
    <text evidence="9">Mediates the uptake of pyruvate into mitochondria.</text>
</comment>
<evidence type="ECO:0000313" key="11">
    <source>
        <dbReference type="Proteomes" id="UP001605036"/>
    </source>
</evidence>
<comment type="subcellular location">
    <subcellularLocation>
        <location evidence="1 9">Mitochondrion inner membrane</location>
        <topology evidence="1 9">Multi-pass membrane protein</topology>
    </subcellularLocation>
</comment>
<comment type="caution">
    <text evidence="10">The sequence shown here is derived from an EMBL/GenBank/DDBJ whole genome shotgun (WGS) entry which is preliminary data.</text>
</comment>
<dbReference type="EMBL" id="JBHFFA010000002">
    <property type="protein sequence ID" value="KAL2645429.1"/>
    <property type="molecule type" value="Genomic_DNA"/>
</dbReference>
<accession>A0ABD1ZDH6</accession>
<dbReference type="AlphaFoldDB" id="A0ABD1ZDH6"/>
<evidence type="ECO:0000256" key="2">
    <source>
        <dbReference type="ARBA" id="ARBA00006416"/>
    </source>
</evidence>